<evidence type="ECO:0000313" key="2">
    <source>
        <dbReference type="Proteomes" id="UP001157502"/>
    </source>
</evidence>
<evidence type="ECO:0000313" key="1">
    <source>
        <dbReference type="EMBL" id="KAJ8011117.1"/>
    </source>
</evidence>
<dbReference type="Proteomes" id="UP001157502">
    <property type="component" value="Chromosome 5"/>
</dbReference>
<keyword evidence="2" id="KW-1185">Reference proteome</keyword>
<name>A0ACC2H588_DALPE</name>
<accession>A0ACC2H588</accession>
<protein>
    <submittedName>
        <fullName evidence="1">Uncharacterized protein</fullName>
    </submittedName>
</protein>
<comment type="caution">
    <text evidence="1">The sequence shown here is derived from an EMBL/GenBank/DDBJ whole genome shotgun (WGS) entry which is preliminary data.</text>
</comment>
<proteinExistence type="predicted"/>
<gene>
    <name evidence="1" type="ORF">DPEC_G00054860</name>
</gene>
<organism evidence="1 2">
    <name type="scientific">Dallia pectoralis</name>
    <name type="common">Alaska blackfish</name>
    <dbReference type="NCBI Taxonomy" id="75939"/>
    <lineage>
        <taxon>Eukaryota</taxon>
        <taxon>Metazoa</taxon>
        <taxon>Chordata</taxon>
        <taxon>Craniata</taxon>
        <taxon>Vertebrata</taxon>
        <taxon>Euteleostomi</taxon>
        <taxon>Actinopterygii</taxon>
        <taxon>Neopterygii</taxon>
        <taxon>Teleostei</taxon>
        <taxon>Protacanthopterygii</taxon>
        <taxon>Esociformes</taxon>
        <taxon>Umbridae</taxon>
        <taxon>Dallia</taxon>
    </lineage>
</organism>
<dbReference type="EMBL" id="CM055732">
    <property type="protein sequence ID" value="KAJ8011117.1"/>
    <property type="molecule type" value="Genomic_DNA"/>
</dbReference>
<sequence length="762" mass="84592">MASPAFAMGRTMAAGGISAGSALALGTSLGPSLAPMRSRQAEKHMLSGLNERFSAYMGKVKALQQENAALEARLFQLTGGADMGSPEVSSTTTAEYEVQVDEYRSTLESLTLDTVKLEIELDNVRGNAHELKAKFDFEQGVKFQLESDISEMKKDIDMASELRIDLEAKFTSLKSELDFVTKMQEEELSTLQSKLGTTTMDKSVSMIEVDTGRSFDISGALNKLRTEYQKSVQQHREEADAYYRLKMEEIQTATAQSSEAISETKMEISAARKELQVLNLEFQGLATTNMSLEQSLAEAQTMSSRGVSGYHAQISSLTSAIEVAKTDLHKQILAYQELLDVKLALDAEILTYRNLLEGDDLKLPDVSGLTSSFYSFSGCLPDSSTPQGSPLPSIHARHTGKFTHNKTTMDYNDYPTPTPSEDYEDNICDQSVVRNFRSNYEPPIYWTIVVLGGLGNLTVVWIYLHFRQRLKTMTDVYLLNLAVADLFFLGTLPFWAVEANHGWNFGVGVCKVTWALYKINFFSSMLLLTCISVDRYVAIVQTAVAQNFKTQRLSCSRVVCASVWALAVALAVPEFMFASVKKPEDQEGQGYCTMVYWSNENNNTKVLVIVLQICVGFCLPMLVMLFCYACIVRTLLRTRGFQKHKALRVILVVVAVFVLSQLPYNSVLVVQAIQATNATGEVCETKKRFNMAGQVLKGLACMHACLNPFLYVFVGVRFRRDVLKLLRLYCCWPGQGKLSKYPGGPGRSSVMSDTDTTQALSL</sequence>
<reference evidence="1" key="1">
    <citation type="submission" date="2021-05" db="EMBL/GenBank/DDBJ databases">
        <authorList>
            <person name="Pan Q."/>
            <person name="Jouanno E."/>
            <person name="Zahm M."/>
            <person name="Klopp C."/>
            <person name="Cabau C."/>
            <person name="Louis A."/>
            <person name="Berthelot C."/>
            <person name="Parey E."/>
            <person name="Roest Crollius H."/>
            <person name="Montfort J."/>
            <person name="Robinson-Rechavi M."/>
            <person name="Bouchez O."/>
            <person name="Lampietro C."/>
            <person name="Lopez Roques C."/>
            <person name="Donnadieu C."/>
            <person name="Postlethwait J."/>
            <person name="Bobe J."/>
            <person name="Dillon D."/>
            <person name="Chandos A."/>
            <person name="von Hippel F."/>
            <person name="Guiguen Y."/>
        </authorList>
    </citation>
    <scope>NUCLEOTIDE SEQUENCE</scope>
    <source>
        <strain evidence="1">YG-Jan2019</strain>
    </source>
</reference>